<comment type="caution">
    <text evidence="2">The sequence shown here is derived from an EMBL/GenBank/DDBJ whole genome shotgun (WGS) entry which is preliminary data.</text>
</comment>
<gene>
    <name evidence="2" type="ORF">A2W60_01350</name>
</gene>
<evidence type="ECO:0000313" key="3">
    <source>
        <dbReference type="Proteomes" id="UP000179184"/>
    </source>
</evidence>
<keyword evidence="1" id="KW-0812">Transmembrane</keyword>
<keyword evidence="1" id="KW-0472">Membrane</keyword>
<organism evidence="2 3">
    <name type="scientific">Candidatus Azambacteria bacterium RIFCSPHIGHO2_02_46_12</name>
    <dbReference type="NCBI Taxonomy" id="1797295"/>
    <lineage>
        <taxon>Bacteria</taxon>
        <taxon>Candidatus Azamiibacteriota</taxon>
    </lineage>
</organism>
<keyword evidence="1" id="KW-1133">Transmembrane helix</keyword>
<sequence length="193" mass="22367">MSEKINLDQEKLELWYEQFGSKKFQLQSEMAEDHGKKTLDLYHRSIDFIYKTITIIGIVAGFGFTAIDHVKNDLLFILGEGLLFAAIAVGIWSTQKIYLGERKNFDDFFSKIKKHFKEWYALFKPVFDKAIKNNLTRNDIIALQNKEWELVSILSDSPEIEKDRKDILSGIVWAIFGLFIFGGLMLLISFLIC</sequence>
<name>A0A1F5BK31_9BACT</name>
<accession>A0A1F5BK31</accession>
<feature type="transmembrane region" description="Helical" evidence="1">
    <location>
        <begin position="48"/>
        <end position="67"/>
    </location>
</feature>
<proteinExistence type="predicted"/>
<dbReference type="Proteomes" id="UP000179184">
    <property type="component" value="Unassembled WGS sequence"/>
</dbReference>
<dbReference type="EMBL" id="MEYN01000009">
    <property type="protein sequence ID" value="OGD30938.1"/>
    <property type="molecule type" value="Genomic_DNA"/>
</dbReference>
<dbReference type="AlphaFoldDB" id="A0A1F5BK31"/>
<feature type="transmembrane region" description="Helical" evidence="1">
    <location>
        <begin position="171"/>
        <end position="192"/>
    </location>
</feature>
<reference evidence="2 3" key="1">
    <citation type="journal article" date="2016" name="Nat. Commun.">
        <title>Thousands of microbial genomes shed light on interconnected biogeochemical processes in an aquifer system.</title>
        <authorList>
            <person name="Anantharaman K."/>
            <person name="Brown C.T."/>
            <person name="Hug L.A."/>
            <person name="Sharon I."/>
            <person name="Castelle C.J."/>
            <person name="Probst A.J."/>
            <person name="Thomas B.C."/>
            <person name="Singh A."/>
            <person name="Wilkins M.J."/>
            <person name="Karaoz U."/>
            <person name="Brodie E.L."/>
            <person name="Williams K.H."/>
            <person name="Hubbard S.S."/>
            <person name="Banfield J.F."/>
        </authorList>
    </citation>
    <scope>NUCLEOTIDE SEQUENCE [LARGE SCALE GENOMIC DNA]</scope>
</reference>
<evidence type="ECO:0000256" key="1">
    <source>
        <dbReference type="SAM" id="Phobius"/>
    </source>
</evidence>
<protein>
    <submittedName>
        <fullName evidence="2">Uncharacterized protein</fullName>
    </submittedName>
</protein>
<evidence type="ECO:0000313" key="2">
    <source>
        <dbReference type="EMBL" id="OGD30938.1"/>
    </source>
</evidence>
<feature type="transmembrane region" description="Helical" evidence="1">
    <location>
        <begin position="73"/>
        <end position="93"/>
    </location>
</feature>